<feature type="signal peptide" evidence="2">
    <location>
        <begin position="1"/>
        <end position="34"/>
    </location>
</feature>
<evidence type="ECO:0000256" key="2">
    <source>
        <dbReference type="SAM" id="SignalP"/>
    </source>
</evidence>
<evidence type="ECO:0000313" key="3">
    <source>
        <dbReference type="EMBL" id="CAK0839301.1"/>
    </source>
</evidence>
<sequence>MFYPCSRRSRQLLQLALAVVLVAFLLVTPAGSCASPGVEAPEAQGLLPSDSAHILALAVAGGLAKRVATKLSSSRIMLDVQLQDYRDTEVRLRQQEINRDREGLLQRVRELERGPVGPGRPDAAPGDPDRPEDAEALAHRVKDLERENNQWMLERMSVEDRLDGLIACVQSAVEEPPCGLGGGGG</sequence>
<gene>
    <name evidence="3" type="ORF">PCOR1329_LOCUS35013</name>
</gene>
<dbReference type="Proteomes" id="UP001189429">
    <property type="component" value="Unassembled WGS sequence"/>
</dbReference>
<name>A0ABN9T320_9DINO</name>
<comment type="caution">
    <text evidence="3">The sequence shown here is derived from an EMBL/GenBank/DDBJ whole genome shotgun (WGS) entry which is preliminary data.</text>
</comment>
<keyword evidence="4" id="KW-1185">Reference proteome</keyword>
<evidence type="ECO:0000313" key="4">
    <source>
        <dbReference type="Proteomes" id="UP001189429"/>
    </source>
</evidence>
<dbReference type="EMBL" id="CAUYUJ010014282">
    <property type="protein sequence ID" value="CAK0839301.1"/>
    <property type="molecule type" value="Genomic_DNA"/>
</dbReference>
<keyword evidence="2" id="KW-0732">Signal</keyword>
<reference evidence="3" key="1">
    <citation type="submission" date="2023-10" db="EMBL/GenBank/DDBJ databases">
        <authorList>
            <person name="Chen Y."/>
            <person name="Shah S."/>
            <person name="Dougan E. K."/>
            <person name="Thang M."/>
            <person name="Chan C."/>
        </authorList>
    </citation>
    <scope>NUCLEOTIDE SEQUENCE [LARGE SCALE GENOMIC DNA]</scope>
</reference>
<feature type="chain" id="PRO_5045633971" evidence="2">
    <location>
        <begin position="35"/>
        <end position="185"/>
    </location>
</feature>
<organism evidence="3 4">
    <name type="scientific">Prorocentrum cordatum</name>
    <dbReference type="NCBI Taxonomy" id="2364126"/>
    <lineage>
        <taxon>Eukaryota</taxon>
        <taxon>Sar</taxon>
        <taxon>Alveolata</taxon>
        <taxon>Dinophyceae</taxon>
        <taxon>Prorocentrales</taxon>
        <taxon>Prorocentraceae</taxon>
        <taxon>Prorocentrum</taxon>
    </lineage>
</organism>
<feature type="region of interest" description="Disordered" evidence="1">
    <location>
        <begin position="111"/>
        <end position="133"/>
    </location>
</feature>
<evidence type="ECO:0000256" key="1">
    <source>
        <dbReference type="SAM" id="MobiDB-lite"/>
    </source>
</evidence>
<proteinExistence type="predicted"/>
<protein>
    <submittedName>
        <fullName evidence="3">Uncharacterized protein</fullName>
    </submittedName>
</protein>
<accession>A0ABN9T320</accession>